<dbReference type="Pfam" id="PF02566">
    <property type="entry name" value="OsmC"/>
    <property type="match status" value="1"/>
</dbReference>
<dbReference type="AlphaFoldDB" id="A0A1H4AZ37"/>
<evidence type="ECO:0000313" key="1">
    <source>
        <dbReference type="EMBL" id="SEA41183.1"/>
    </source>
</evidence>
<organism evidence="1 2">
    <name type="scientific">Arachidicoccus rhizosphaerae</name>
    <dbReference type="NCBI Taxonomy" id="551991"/>
    <lineage>
        <taxon>Bacteria</taxon>
        <taxon>Pseudomonadati</taxon>
        <taxon>Bacteroidota</taxon>
        <taxon>Chitinophagia</taxon>
        <taxon>Chitinophagales</taxon>
        <taxon>Chitinophagaceae</taxon>
        <taxon>Arachidicoccus</taxon>
    </lineage>
</organism>
<dbReference type="InterPro" id="IPR052707">
    <property type="entry name" value="OsmC_Ohr_Peroxiredoxin"/>
</dbReference>
<dbReference type="PANTHER" id="PTHR42830">
    <property type="entry name" value="OSMOTICALLY INDUCIBLE FAMILY PROTEIN"/>
    <property type="match status" value="1"/>
</dbReference>
<dbReference type="OrthoDB" id="9795405at2"/>
<evidence type="ECO:0000313" key="2">
    <source>
        <dbReference type="Proteomes" id="UP000199041"/>
    </source>
</evidence>
<dbReference type="STRING" id="551991.SAMN05192529_11747"/>
<dbReference type="EMBL" id="FNQY01000017">
    <property type="protein sequence ID" value="SEA41183.1"/>
    <property type="molecule type" value="Genomic_DNA"/>
</dbReference>
<name>A0A1H4AZ37_9BACT</name>
<dbReference type="InterPro" id="IPR036102">
    <property type="entry name" value="OsmC/Ohrsf"/>
</dbReference>
<accession>A0A1H4AZ37</accession>
<dbReference type="PANTHER" id="PTHR42830:SF2">
    <property type="entry name" value="OSMC_OHR FAMILY PROTEIN"/>
    <property type="match status" value="1"/>
</dbReference>
<dbReference type="Gene3D" id="3.30.300.20">
    <property type="match status" value="1"/>
</dbReference>
<keyword evidence="2" id="KW-1185">Reference proteome</keyword>
<gene>
    <name evidence="1" type="ORF">SAMN05192529_11747</name>
</gene>
<dbReference type="Proteomes" id="UP000199041">
    <property type="component" value="Unassembled WGS sequence"/>
</dbReference>
<sequence length="176" mass="19713">MTKSKDHIYNVNLVWTGNPLTAAGQGTYSYTSYERSFEIHAEGKAVLQGSSDVAYRGDATKYNPEEMLVAALSSCHMLWYLHLCADNGITVLDYKDNALGYMEPESVLKNTNGSVQLRPGKFTRIILQPEVRLSNPDDQPLATLLHQQAHKRCFIANSVNFDVLTEPVFTLQNTEK</sequence>
<dbReference type="InterPro" id="IPR003718">
    <property type="entry name" value="OsmC/Ohr_fam"/>
</dbReference>
<dbReference type="InterPro" id="IPR015946">
    <property type="entry name" value="KH_dom-like_a/b"/>
</dbReference>
<dbReference type="RefSeq" id="WP_091399637.1">
    <property type="nucleotide sequence ID" value="NZ_FNQY01000017.1"/>
</dbReference>
<dbReference type="SUPFAM" id="SSF82784">
    <property type="entry name" value="OsmC-like"/>
    <property type="match status" value="1"/>
</dbReference>
<protein>
    <submittedName>
        <fullName evidence="1">Organic hydroperoxide reductase OsmC/OhrA</fullName>
    </submittedName>
</protein>
<proteinExistence type="predicted"/>
<reference evidence="1 2" key="1">
    <citation type="submission" date="2016-10" db="EMBL/GenBank/DDBJ databases">
        <authorList>
            <person name="de Groot N.N."/>
        </authorList>
    </citation>
    <scope>NUCLEOTIDE SEQUENCE [LARGE SCALE GENOMIC DNA]</scope>
    <source>
        <strain evidence="1 2">Vu-144</strain>
    </source>
</reference>